<keyword evidence="6 11" id="KW-0547">Nucleotide-binding</keyword>
<dbReference type="Pfam" id="PF00004">
    <property type="entry name" value="AAA"/>
    <property type="match status" value="1"/>
</dbReference>
<comment type="subunit">
    <text evidence="11">ORC is composed of six subunits.</text>
</comment>
<dbReference type="InterPro" id="IPR003959">
    <property type="entry name" value="ATPase_AAA_core"/>
</dbReference>
<sequence length="412" mass="46500">MARPTIRFKTVSAFSPGKKRSIVRNHRMAARKVETLEDFRRRLHTSEVPERMPCREEEAAEVEKFIRNAVSTKGTSSAMYISGVPGTGKTATVISVVEQLSLDKSCNKFVFVCVNAMEFVEPRKIFIAIYNQITDNTKRISAEVARRRLNKMFEMSDKHRPPIVILVDELDQLCTRKQELIYDIFNWTAIESARISVMAIANTLDLPERMLSQRITSRIGAARICFQPYEFQQIECIIRDRLKGSVNAIDEGAVQFAARKVAAVTGDLRKAMDLLRRAIEIAIEQGSEKLLVDHVLSATREASSTLLVHFVKGLSKHGLLVFRSAISLAEKRDDFSFSELHAQYLSFATSLEAVEPLVESALISLIGQLCSIKLLVQSSGNHMLRRRIRLGLSYQDAQSAIRIRENANKENL</sequence>
<dbReference type="AlphaFoldDB" id="A0AAN8FLW9"/>
<keyword evidence="10 11" id="KW-0539">Nucleus</keyword>
<name>A0AAN8FLW9_TRICO</name>
<dbReference type="FunFam" id="3.40.50.300:FF:000199">
    <property type="entry name" value="Origin recognition complex subunit 1"/>
    <property type="match status" value="1"/>
</dbReference>
<dbReference type="InterPro" id="IPR054425">
    <property type="entry name" value="Cdc6_ORC1-like_ATPase_lid"/>
</dbReference>
<dbReference type="InterPro" id="IPR050311">
    <property type="entry name" value="ORC1/CDC6"/>
</dbReference>
<dbReference type="InterPro" id="IPR027417">
    <property type="entry name" value="P-loop_NTPase"/>
</dbReference>
<keyword evidence="7 11" id="KW-0067">ATP-binding</keyword>
<evidence type="ECO:0000259" key="12">
    <source>
        <dbReference type="SMART" id="SM00382"/>
    </source>
</evidence>
<evidence type="ECO:0000256" key="5">
    <source>
        <dbReference type="ARBA" id="ARBA00022723"/>
    </source>
</evidence>
<evidence type="ECO:0000256" key="6">
    <source>
        <dbReference type="ARBA" id="ARBA00022741"/>
    </source>
</evidence>
<keyword evidence="9 11" id="KW-0238">DNA-binding</keyword>
<dbReference type="GO" id="GO:0046872">
    <property type="term" value="F:metal ion binding"/>
    <property type="evidence" value="ECO:0007669"/>
    <property type="project" value="UniProtKB-KW"/>
</dbReference>
<evidence type="ECO:0000256" key="8">
    <source>
        <dbReference type="ARBA" id="ARBA00022842"/>
    </source>
</evidence>
<organism evidence="13 14">
    <name type="scientific">Trichostrongylus colubriformis</name>
    <name type="common">Black scour worm</name>
    <dbReference type="NCBI Taxonomy" id="6319"/>
    <lineage>
        <taxon>Eukaryota</taxon>
        <taxon>Metazoa</taxon>
        <taxon>Ecdysozoa</taxon>
        <taxon>Nematoda</taxon>
        <taxon>Chromadorea</taxon>
        <taxon>Rhabditida</taxon>
        <taxon>Rhabditina</taxon>
        <taxon>Rhabditomorpha</taxon>
        <taxon>Strongyloidea</taxon>
        <taxon>Trichostrongylidae</taxon>
        <taxon>Trichostrongylus</taxon>
    </lineage>
</organism>
<dbReference type="Pfam" id="PF22606">
    <property type="entry name" value="Cdc6-ORC-like_ATPase_lid"/>
    <property type="match status" value="1"/>
</dbReference>
<dbReference type="InterPro" id="IPR015163">
    <property type="entry name" value="Cdc6_C"/>
</dbReference>
<dbReference type="EMBL" id="WIXE01008579">
    <property type="protein sequence ID" value="KAK5979194.1"/>
    <property type="molecule type" value="Genomic_DNA"/>
</dbReference>
<accession>A0AAN8FLW9</accession>
<evidence type="ECO:0000256" key="11">
    <source>
        <dbReference type="RuleBase" id="RU365058"/>
    </source>
</evidence>
<dbReference type="InterPro" id="IPR003593">
    <property type="entry name" value="AAA+_ATPase"/>
</dbReference>
<dbReference type="PANTHER" id="PTHR10763">
    <property type="entry name" value="CELL DIVISION CONTROL PROTEIN 6-RELATED"/>
    <property type="match status" value="1"/>
</dbReference>
<dbReference type="GO" id="GO:0005664">
    <property type="term" value="C:nuclear origin of replication recognition complex"/>
    <property type="evidence" value="ECO:0007669"/>
    <property type="project" value="TreeGrafter"/>
</dbReference>
<keyword evidence="4 11" id="KW-0235">DNA replication</keyword>
<evidence type="ECO:0000256" key="9">
    <source>
        <dbReference type="ARBA" id="ARBA00023125"/>
    </source>
</evidence>
<dbReference type="GO" id="GO:0005524">
    <property type="term" value="F:ATP binding"/>
    <property type="evidence" value="ECO:0007669"/>
    <property type="project" value="UniProtKB-KW"/>
</dbReference>
<keyword evidence="8" id="KW-0460">Magnesium</keyword>
<dbReference type="InterPro" id="IPR014277">
    <property type="entry name" value="Orc1/Cdc6_arc"/>
</dbReference>
<reference evidence="13 14" key="1">
    <citation type="submission" date="2019-10" db="EMBL/GenBank/DDBJ databases">
        <title>Assembly and Annotation for the nematode Trichostrongylus colubriformis.</title>
        <authorList>
            <person name="Martin J."/>
        </authorList>
    </citation>
    <scope>NUCLEOTIDE SEQUENCE [LARGE SCALE GENOMIC DNA]</scope>
    <source>
        <strain evidence="13">G859</strain>
        <tissue evidence="13">Whole worm</tissue>
    </source>
</reference>
<dbReference type="Gene3D" id="3.40.50.300">
    <property type="entry name" value="P-loop containing nucleotide triphosphate hydrolases"/>
    <property type="match status" value="1"/>
</dbReference>
<evidence type="ECO:0000256" key="7">
    <source>
        <dbReference type="ARBA" id="ARBA00022840"/>
    </source>
</evidence>
<dbReference type="SUPFAM" id="SSF52540">
    <property type="entry name" value="P-loop containing nucleoside triphosphate hydrolases"/>
    <property type="match status" value="1"/>
</dbReference>
<evidence type="ECO:0000313" key="13">
    <source>
        <dbReference type="EMBL" id="KAK5979194.1"/>
    </source>
</evidence>
<evidence type="ECO:0000256" key="3">
    <source>
        <dbReference type="ARBA" id="ARBA00019081"/>
    </source>
</evidence>
<evidence type="ECO:0000256" key="4">
    <source>
        <dbReference type="ARBA" id="ARBA00022705"/>
    </source>
</evidence>
<dbReference type="GO" id="GO:0033314">
    <property type="term" value="P:mitotic DNA replication checkpoint signaling"/>
    <property type="evidence" value="ECO:0007669"/>
    <property type="project" value="TreeGrafter"/>
</dbReference>
<dbReference type="CDD" id="cd00009">
    <property type="entry name" value="AAA"/>
    <property type="match status" value="1"/>
</dbReference>
<dbReference type="GO" id="GO:0006270">
    <property type="term" value="P:DNA replication initiation"/>
    <property type="evidence" value="ECO:0007669"/>
    <property type="project" value="TreeGrafter"/>
</dbReference>
<evidence type="ECO:0000256" key="10">
    <source>
        <dbReference type="ARBA" id="ARBA00023242"/>
    </source>
</evidence>
<feature type="domain" description="AAA+ ATPase" evidence="12">
    <location>
        <begin position="75"/>
        <end position="225"/>
    </location>
</feature>
<dbReference type="GO" id="GO:0016887">
    <property type="term" value="F:ATP hydrolysis activity"/>
    <property type="evidence" value="ECO:0007669"/>
    <property type="project" value="InterPro"/>
</dbReference>
<dbReference type="GO" id="GO:0003688">
    <property type="term" value="F:DNA replication origin binding"/>
    <property type="evidence" value="ECO:0007669"/>
    <property type="project" value="TreeGrafter"/>
</dbReference>
<keyword evidence="14" id="KW-1185">Reference proteome</keyword>
<proteinExistence type="inferred from homology"/>
<evidence type="ECO:0000313" key="14">
    <source>
        <dbReference type="Proteomes" id="UP001331761"/>
    </source>
</evidence>
<protein>
    <recommendedName>
        <fullName evidence="3 11">Origin recognition complex subunit 1</fullName>
    </recommendedName>
</protein>
<evidence type="ECO:0000256" key="2">
    <source>
        <dbReference type="ARBA" id="ARBA00008398"/>
    </source>
</evidence>
<gene>
    <name evidence="13" type="ORF">GCK32_007505</name>
</gene>
<dbReference type="PANTHER" id="PTHR10763:SF23">
    <property type="entry name" value="ORIGIN RECOGNITION COMPLEX SUBUNIT 1"/>
    <property type="match status" value="1"/>
</dbReference>
<evidence type="ECO:0000256" key="1">
    <source>
        <dbReference type="ARBA" id="ARBA00004123"/>
    </source>
</evidence>
<dbReference type="Proteomes" id="UP001331761">
    <property type="component" value="Unassembled WGS sequence"/>
</dbReference>
<comment type="caution">
    <text evidence="13">The sequence shown here is derived from an EMBL/GenBank/DDBJ whole genome shotgun (WGS) entry which is preliminary data.</text>
</comment>
<dbReference type="Pfam" id="PF09079">
    <property type="entry name" value="WHD_Cdc6"/>
    <property type="match status" value="1"/>
</dbReference>
<keyword evidence="5" id="KW-0479">Metal-binding</keyword>
<comment type="function">
    <text evidence="11">Component of the origin recognition complex (ORC) that binds origins of replication. DNA-binding is ATP-dependent, however specific DNA sequences that define origins of replication have not been identified so far. ORC is required to assemble the pre-replication complex necessary to initiate DNA replication.</text>
</comment>
<comment type="similarity">
    <text evidence="2 11">Belongs to the ORC1 family.</text>
</comment>
<dbReference type="NCBIfam" id="TIGR02928">
    <property type="entry name" value="orc1/cdc6 family replication initiation protein"/>
    <property type="match status" value="1"/>
</dbReference>
<dbReference type="SMART" id="SM00382">
    <property type="entry name" value="AAA"/>
    <property type="match status" value="1"/>
</dbReference>
<comment type="subcellular location">
    <subcellularLocation>
        <location evidence="1 11">Nucleus</location>
    </subcellularLocation>
</comment>